<keyword evidence="2" id="KW-0472">Membrane</keyword>
<accession>A0A846ZLU1</accession>
<evidence type="ECO:0000313" key="4">
    <source>
        <dbReference type="Proteomes" id="UP000541636"/>
    </source>
</evidence>
<evidence type="ECO:0008006" key="5">
    <source>
        <dbReference type="Google" id="ProtNLM"/>
    </source>
</evidence>
<evidence type="ECO:0000256" key="1">
    <source>
        <dbReference type="SAM" id="Coils"/>
    </source>
</evidence>
<name>A0A846ZLU1_9GAMM</name>
<evidence type="ECO:0000256" key="2">
    <source>
        <dbReference type="SAM" id="Phobius"/>
    </source>
</evidence>
<keyword evidence="4" id="KW-1185">Reference proteome</keyword>
<proteinExistence type="predicted"/>
<protein>
    <recommendedName>
        <fullName evidence="5">DUF4760 domain-containing protein</fullName>
    </recommendedName>
</protein>
<organism evidence="3 4">
    <name type="scientific">Oleiagrimonas citrea</name>
    <dbReference type="NCBI Taxonomy" id="1665687"/>
    <lineage>
        <taxon>Bacteria</taxon>
        <taxon>Pseudomonadati</taxon>
        <taxon>Pseudomonadota</taxon>
        <taxon>Gammaproteobacteria</taxon>
        <taxon>Lysobacterales</taxon>
        <taxon>Rhodanobacteraceae</taxon>
        <taxon>Oleiagrimonas</taxon>
    </lineage>
</organism>
<keyword evidence="2" id="KW-0812">Transmembrane</keyword>
<dbReference type="AlphaFoldDB" id="A0A846ZLU1"/>
<comment type="caution">
    <text evidence="3">The sequence shown here is derived from an EMBL/GenBank/DDBJ whole genome shotgun (WGS) entry which is preliminary data.</text>
</comment>
<feature type="transmembrane region" description="Helical" evidence="2">
    <location>
        <begin position="6"/>
        <end position="28"/>
    </location>
</feature>
<gene>
    <name evidence="3" type="ORF">HF690_05600</name>
</gene>
<sequence length="196" mass="23303">MRDWVDYLSAISSAVTPVLVLVLTGMGWRIKVRFERSREQRVRDQERIKELEDKLREDRINTYNSLLEPFFILFTSDEVFKSDPKYKNKDKSHLSIGRMLTVDYRKIGFKLSLVADDAVIRGYNKMMQFFYKNESHGSSEEDLMVHTSQWIRLLSELLLEIRKSMGNQATRLDNWEMIEWFMSDVDELKKALPHNK</sequence>
<dbReference type="EMBL" id="JAAZQD010000002">
    <property type="protein sequence ID" value="NKZ38431.1"/>
    <property type="molecule type" value="Genomic_DNA"/>
</dbReference>
<dbReference type="Proteomes" id="UP000541636">
    <property type="component" value="Unassembled WGS sequence"/>
</dbReference>
<feature type="coiled-coil region" evidence="1">
    <location>
        <begin position="34"/>
        <end position="61"/>
    </location>
</feature>
<keyword evidence="2" id="KW-1133">Transmembrane helix</keyword>
<reference evidence="3 4" key="1">
    <citation type="journal article" date="2017" name="Int. J. Syst. Evol. Microbiol.">
        <title>Oleiagrimonas citrea sp. nov., a marine bacterium isolated from tidal flat sediment and emended description of the genus Oleiagrimonas Fang et al. 2015 and Oleiagrimonas soli.</title>
        <authorList>
            <person name="Yang S.H."/>
            <person name="Seo H.S."/>
            <person name="Seong C.N."/>
            <person name="Kwon K.K."/>
        </authorList>
    </citation>
    <scope>NUCLEOTIDE SEQUENCE [LARGE SCALE GENOMIC DNA]</scope>
    <source>
        <strain evidence="3 4">MEBiC09124</strain>
    </source>
</reference>
<keyword evidence="1" id="KW-0175">Coiled coil</keyword>
<dbReference type="RefSeq" id="WP_168608753.1">
    <property type="nucleotide sequence ID" value="NZ_JAAZQD010000002.1"/>
</dbReference>
<evidence type="ECO:0000313" key="3">
    <source>
        <dbReference type="EMBL" id="NKZ38431.1"/>
    </source>
</evidence>